<dbReference type="InterPro" id="IPR000259">
    <property type="entry name" value="Adhesion_dom_fimbrial"/>
</dbReference>
<dbReference type="Proteomes" id="UP000007838">
    <property type="component" value="Chromosome"/>
</dbReference>
<evidence type="ECO:0000256" key="4">
    <source>
        <dbReference type="ARBA" id="ARBA00023263"/>
    </source>
</evidence>
<evidence type="ECO:0000256" key="3">
    <source>
        <dbReference type="ARBA" id="ARBA00022729"/>
    </source>
</evidence>
<dbReference type="InterPro" id="IPR008966">
    <property type="entry name" value="Adhesion_dom_sf"/>
</dbReference>
<evidence type="ECO:0000259" key="5">
    <source>
        <dbReference type="Pfam" id="PF00419"/>
    </source>
</evidence>
<dbReference type="SUPFAM" id="SSF49401">
    <property type="entry name" value="Bacterial adhesins"/>
    <property type="match status" value="1"/>
</dbReference>
<sequence>MLLARLIIYSYFCVHAFTMQIKVIASSMYHSLPVVHSTLLIPNAELIFFETKDISMKKIFAVASISTMIMVSPYTFAANEGETSTVTFTGSIKENTCVLANGSLGQVVQLGDVESSVFASAGSASQPVNFTIALEQCDSANASITFSGTTATDEVLSVTGSGTVASGLGIQILENGTPLKVDGSAASAIKAVGAGSADEFNFSARYFALDNSVSAGEANATAQFTVKYQ</sequence>
<dbReference type="AlphaFoldDB" id="G8LN53"/>
<dbReference type="eggNOG" id="COG3539">
    <property type="taxonomic scope" value="Bacteria"/>
</dbReference>
<dbReference type="EMBL" id="CP002886">
    <property type="protein sequence ID" value="AEW73470.1"/>
    <property type="molecule type" value="Genomic_DNA"/>
</dbReference>
<protein>
    <submittedName>
        <fullName evidence="6">Type-1 fimbrial protein subunit</fullName>
    </submittedName>
</protein>
<evidence type="ECO:0000313" key="6">
    <source>
        <dbReference type="EMBL" id="AEW73470.1"/>
    </source>
</evidence>
<dbReference type="KEGG" id="eec:EcWSU1_02033"/>
<evidence type="ECO:0000313" key="7">
    <source>
        <dbReference type="Proteomes" id="UP000007838"/>
    </source>
</evidence>
<reference evidence="6 7" key="1">
    <citation type="journal article" date="2011" name="Stand. Genomic Sci.">
        <title>Complete genome of the onion pathogen Enterobacter cloacae EcWSU1.</title>
        <authorList>
            <person name="Humann J.L."/>
            <person name="Wildung M."/>
            <person name="Cheng C.H."/>
            <person name="Lee T."/>
            <person name="Stewart J.E."/>
            <person name="Drew J.C."/>
            <person name="Triplett E.W."/>
            <person name="Main D."/>
            <person name="Schroeder B.K."/>
        </authorList>
    </citation>
    <scope>NUCLEOTIDE SEQUENCE [LARGE SCALE GENOMIC DNA]</scope>
    <source>
        <strain evidence="6 7">EcWSU1</strain>
    </source>
</reference>
<evidence type="ECO:0000256" key="2">
    <source>
        <dbReference type="ARBA" id="ARBA00006671"/>
    </source>
</evidence>
<evidence type="ECO:0000256" key="1">
    <source>
        <dbReference type="ARBA" id="ARBA00004561"/>
    </source>
</evidence>
<dbReference type="GO" id="GO:0043709">
    <property type="term" value="P:cell adhesion involved in single-species biofilm formation"/>
    <property type="evidence" value="ECO:0007669"/>
    <property type="project" value="TreeGrafter"/>
</dbReference>
<feature type="domain" description="Fimbrial-type adhesion" evidence="5">
    <location>
        <begin position="87"/>
        <end position="229"/>
    </location>
</feature>
<proteinExistence type="inferred from homology"/>
<dbReference type="PANTHER" id="PTHR33420">
    <property type="entry name" value="FIMBRIAL SUBUNIT ELFA-RELATED"/>
    <property type="match status" value="1"/>
</dbReference>
<comment type="subcellular location">
    <subcellularLocation>
        <location evidence="1">Fimbrium</location>
    </subcellularLocation>
</comment>
<dbReference type="InterPro" id="IPR050263">
    <property type="entry name" value="Bact_Fimbrial_Adh_Pro"/>
</dbReference>
<keyword evidence="4" id="KW-0281">Fimbrium</keyword>
<dbReference type="HOGENOM" id="CLU_088965_0_3_6"/>
<dbReference type="GO" id="GO:0009289">
    <property type="term" value="C:pilus"/>
    <property type="evidence" value="ECO:0007669"/>
    <property type="project" value="UniProtKB-SubCell"/>
</dbReference>
<organism evidence="6 7">
    <name type="scientific">Enterobacter ludwigii</name>
    <dbReference type="NCBI Taxonomy" id="299767"/>
    <lineage>
        <taxon>Bacteria</taxon>
        <taxon>Pseudomonadati</taxon>
        <taxon>Pseudomonadota</taxon>
        <taxon>Gammaproteobacteria</taxon>
        <taxon>Enterobacterales</taxon>
        <taxon>Enterobacteriaceae</taxon>
        <taxon>Enterobacter</taxon>
        <taxon>Enterobacter cloacae complex</taxon>
    </lineage>
</organism>
<gene>
    <name evidence="6" type="primary">fimA</name>
    <name evidence="6" type="ORF">EcWSU1_02033</name>
</gene>
<dbReference type="PANTHER" id="PTHR33420:SF12">
    <property type="entry name" value="FIMBRIN-LIKE PROTEIN FIMI-RELATED"/>
    <property type="match status" value="1"/>
</dbReference>
<accession>G8LN53</accession>
<dbReference type="Gene3D" id="2.60.40.1090">
    <property type="entry name" value="Fimbrial-type adhesion domain"/>
    <property type="match status" value="1"/>
</dbReference>
<name>G8LN53_9ENTR</name>
<dbReference type="Pfam" id="PF00419">
    <property type="entry name" value="Fimbrial"/>
    <property type="match status" value="1"/>
</dbReference>
<dbReference type="InterPro" id="IPR036937">
    <property type="entry name" value="Adhesion_dom_fimbrial_sf"/>
</dbReference>
<comment type="similarity">
    <text evidence="2">Belongs to the fimbrial protein family.</text>
</comment>
<keyword evidence="3" id="KW-0732">Signal</keyword>